<comment type="caution">
    <text evidence="3">The sequence shown here is derived from an EMBL/GenBank/DDBJ whole genome shotgun (WGS) entry which is preliminary data.</text>
</comment>
<protein>
    <submittedName>
        <fullName evidence="3">Uncharacterized protein</fullName>
    </submittedName>
</protein>
<dbReference type="AlphaFoldDB" id="A0A502DWR0"/>
<organism evidence="3 4">
    <name type="scientific">Variovorax guangxiensis</name>
    <dbReference type="NCBI Taxonomy" id="1775474"/>
    <lineage>
        <taxon>Bacteria</taxon>
        <taxon>Pseudomonadati</taxon>
        <taxon>Pseudomonadota</taxon>
        <taxon>Betaproteobacteria</taxon>
        <taxon>Burkholderiales</taxon>
        <taxon>Comamonadaceae</taxon>
        <taxon>Variovorax</taxon>
    </lineage>
</organism>
<reference evidence="3 4" key="1">
    <citation type="journal article" date="2019" name="Environ. Microbiol.">
        <title>Species interactions and distinct microbial communities in high Arctic permafrost affected cryosols are associated with the CH4 and CO2 gas fluxes.</title>
        <authorList>
            <person name="Altshuler I."/>
            <person name="Hamel J."/>
            <person name="Turney S."/>
            <person name="Magnuson E."/>
            <person name="Levesque R."/>
            <person name="Greer C."/>
            <person name="Whyte L.G."/>
        </authorList>
    </citation>
    <scope>NUCLEOTIDE SEQUENCE [LARGE SCALE GENOMIC DNA]</scope>
    <source>
        <strain evidence="3 4">S06.C</strain>
    </source>
</reference>
<evidence type="ECO:0000313" key="3">
    <source>
        <dbReference type="EMBL" id="TPG29109.1"/>
    </source>
</evidence>
<feature type="transmembrane region" description="Helical" evidence="2">
    <location>
        <begin position="34"/>
        <end position="53"/>
    </location>
</feature>
<name>A0A502DWR0_9BURK</name>
<keyword evidence="2" id="KW-0812">Transmembrane</keyword>
<gene>
    <name evidence="3" type="ORF">EAH82_10125</name>
</gene>
<dbReference type="OrthoDB" id="8851998at2"/>
<dbReference type="RefSeq" id="WP_140841316.1">
    <property type="nucleotide sequence ID" value="NZ_RCZI01000002.1"/>
</dbReference>
<proteinExistence type="predicted"/>
<dbReference type="EMBL" id="RCZI01000002">
    <property type="protein sequence ID" value="TPG29109.1"/>
    <property type="molecule type" value="Genomic_DNA"/>
</dbReference>
<evidence type="ECO:0000256" key="2">
    <source>
        <dbReference type="SAM" id="Phobius"/>
    </source>
</evidence>
<accession>A0A502DWR0</accession>
<evidence type="ECO:0000313" key="4">
    <source>
        <dbReference type="Proteomes" id="UP000319212"/>
    </source>
</evidence>
<keyword evidence="2" id="KW-1133">Transmembrane helix</keyword>
<keyword evidence="2" id="KW-0472">Membrane</keyword>
<feature type="region of interest" description="Disordered" evidence="1">
    <location>
        <begin position="63"/>
        <end position="97"/>
    </location>
</feature>
<dbReference type="Proteomes" id="UP000319212">
    <property type="component" value="Unassembled WGS sequence"/>
</dbReference>
<sequence length="222" mass="24443">MAKHSTITDAWLNAPLDHGRERRRAIAPANSNRLVLVCVAGAIGILAMVWAALEWKGIRDNVQRHGAPPTRPMPSQRPSALPPRPEATEPRAPASQDGRITRVTKCVSARGAPTTFSDGPCPPGTRSDVVVVRPDLNLADGMSRAARSESIQDSRIKAQATAEYERWVAVQVDSTSFECDRLDAQITALDAEARQPLPGWRQDQIRDLRKRARDRQFALRCA</sequence>
<evidence type="ECO:0000256" key="1">
    <source>
        <dbReference type="SAM" id="MobiDB-lite"/>
    </source>
</evidence>